<dbReference type="AlphaFoldDB" id="A0A1M7QB23"/>
<dbReference type="CDD" id="cd00158">
    <property type="entry name" value="RHOD"/>
    <property type="match status" value="1"/>
</dbReference>
<comment type="function">
    <text evidence="6">Catalyzes the adenylation by ATP of the carboxyl group of the C-terminal glycine of sulfur carrier protein MoaD.</text>
</comment>
<evidence type="ECO:0000256" key="5">
    <source>
        <dbReference type="ARBA" id="ARBA00052218"/>
    </source>
</evidence>
<dbReference type="EC" id="2.7.7.80" evidence="8"/>
<dbReference type="Gene3D" id="3.40.250.10">
    <property type="entry name" value="Rhodanese-like domain"/>
    <property type="match status" value="1"/>
</dbReference>
<dbReference type="SUPFAM" id="SSF69572">
    <property type="entry name" value="Activating enzymes of the ubiquitin-like proteins"/>
    <property type="match status" value="1"/>
</dbReference>
<evidence type="ECO:0000256" key="10">
    <source>
        <dbReference type="ARBA" id="ARBA00075110"/>
    </source>
</evidence>
<dbReference type="OrthoDB" id="9804286at2"/>
<evidence type="ECO:0000256" key="6">
    <source>
        <dbReference type="ARBA" id="ARBA00055169"/>
    </source>
</evidence>
<dbReference type="GO" id="GO:0061605">
    <property type="term" value="F:molybdopterin-synthase adenylyltransferase activity"/>
    <property type="evidence" value="ECO:0007669"/>
    <property type="project" value="UniProtKB-EC"/>
</dbReference>
<sequence>MDHGKIDRSGFSAAEQQRYDRHFLLPGFGEGAQRKLKNGCVLVIGAGGLGSPLLLYLAAAGVGQIGIVDFDEVDASNLHRQVIFDEAQIGESKVEAAKARLQGINPLINIVSYSQRLTSANAMEIITGYDVVADGSDNFATRYLVNDACVLAGKPNVYGSIFQFEGQVSVFNHRDEKGRYGPNYRDLFPSPPPSGLVPNCAETGVLGVLPGIIGSMQALEVIKILAGIGEVMSGRLWLFDALAFESRTIKIGKRADNPLNGEHPTIHRLIDYEAFCGVGQGSDIKGISVDEFQEMKRGEADFQLVDVREAQEYRRKNIGGFPIPLSRLEELHEQIAKDKKVIIHCESGARSATAIRTLAELYGYTNLYNLEGGIRAYLAAFPPVQS</sequence>
<dbReference type="GO" id="GO:0008146">
    <property type="term" value="F:sulfotransferase activity"/>
    <property type="evidence" value="ECO:0007669"/>
    <property type="project" value="TreeGrafter"/>
</dbReference>
<keyword evidence="2 14" id="KW-0808">Transferase</keyword>
<dbReference type="PANTHER" id="PTHR10953">
    <property type="entry name" value="UBIQUITIN-ACTIVATING ENZYME E1"/>
    <property type="match status" value="1"/>
</dbReference>
<dbReference type="InterPro" id="IPR045886">
    <property type="entry name" value="ThiF/MoeB/HesA"/>
</dbReference>
<dbReference type="STRING" id="388280.SAMN04488057_1164"/>
<dbReference type="GO" id="GO:0008641">
    <property type="term" value="F:ubiquitin-like modifier activating enzyme activity"/>
    <property type="evidence" value="ECO:0007669"/>
    <property type="project" value="InterPro"/>
</dbReference>
<keyword evidence="15" id="KW-1185">Reference proteome</keyword>
<keyword evidence="3" id="KW-0547">Nucleotide-binding</keyword>
<reference evidence="14 15" key="1">
    <citation type="submission" date="2016-11" db="EMBL/GenBank/DDBJ databases">
        <authorList>
            <person name="Jaros S."/>
            <person name="Januszkiewicz K."/>
            <person name="Wedrychowicz H."/>
        </authorList>
    </citation>
    <scope>NUCLEOTIDE SEQUENCE [LARGE SCALE GENOMIC DNA]</scope>
    <source>
        <strain evidence="14 15">CGMCC 1.6102</strain>
    </source>
</reference>
<evidence type="ECO:0000256" key="11">
    <source>
        <dbReference type="ARBA" id="ARBA00075328"/>
    </source>
</evidence>
<dbReference type="PANTHER" id="PTHR10953:SF102">
    <property type="entry name" value="ADENYLYLTRANSFERASE AND SULFURTRANSFERASE MOCS3"/>
    <property type="match status" value="1"/>
</dbReference>
<keyword evidence="4" id="KW-0067">ATP-binding</keyword>
<evidence type="ECO:0000256" key="7">
    <source>
        <dbReference type="ARBA" id="ARBA00063809"/>
    </source>
</evidence>
<evidence type="ECO:0000313" key="15">
    <source>
        <dbReference type="Proteomes" id="UP000184513"/>
    </source>
</evidence>
<dbReference type="EMBL" id="FRCY01000016">
    <property type="protein sequence ID" value="SHN27927.1"/>
    <property type="molecule type" value="Genomic_DNA"/>
</dbReference>
<protein>
    <recommendedName>
        <fullName evidence="9">Molybdopterin-synthase adenylyltransferase</fullName>
        <ecNumber evidence="8">2.7.7.80</ecNumber>
    </recommendedName>
    <alternativeName>
        <fullName evidence="12">MoaD protein adenylase</fullName>
    </alternativeName>
    <alternativeName>
        <fullName evidence="10">Molybdopterin-converting factor subunit 1 adenylase</fullName>
    </alternativeName>
    <alternativeName>
        <fullName evidence="11">Sulfur carrier protein MoaD adenylyltransferase</fullName>
    </alternativeName>
</protein>
<evidence type="ECO:0000256" key="2">
    <source>
        <dbReference type="ARBA" id="ARBA00022679"/>
    </source>
</evidence>
<organism evidence="14 15">
    <name type="scientific">Cyclobacterium lianum</name>
    <dbReference type="NCBI Taxonomy" id="388280"/>
    <lineage>
        <taxon>Bacteria</taxon>
        <taxon>Pseudomonadati</taxon>
        <taxon>Bacteroidota</taxon>
        <taxon>Cytophagia</taxon>
        <taxon>Cytophagales</taxon>
        <taxon>Cyclobacteriaceae</taxon>
        <taxon>Cyclobacterium</taxon>
    </lineage>
</organism>
<feature type="domain" description="Rhodanese" evidence="13">
    <location>
        <begin position="298"/>
        <end position="386"/>
    </location>
</feature>
<comment type="similarity">
    <text evidence="1">Belongs to the HesA/MoeB/ThiF family.</text>
</comment>
<gene>
    <name evidence="14" type="ORF">SAMN04488057_1164</name>
</gene>
<comment type="catalytic activity">
    <reaction evidence="5">
        <text>[molybdopterin-synthase sulfur-carrier protein]-C-terminal Gly-Gly + ATP + H(+) = [molybdopterin-synthase sulfur-carrier protein]-C-terminal Gly-Gly-AMP + diphosphate</text>
        <dbReference type="Rhea" id="RHEA:43616"/>
        <dbReference type="Rhea" id="RHEA-COMP:12159"/>
        <dbReference type="Rhea" id="RHEA-COMP:12202"/>
        <dbReference type="ChEBI" id="CHEBI:15378"/>
        <dbReference type="ChEBI" id="CHEBI:30616"/>
        <dbReference type="ChEBI" id="CHEBI:33019"/>
        <dbReference type="ChEBI" id="CHEBI:90618"/>
        <dbReference type="ChEBI" id="CHEBI:90778"/>
        <dbReference type="EC" id="2.7.7.80"/>
    </reaction>
</comment>
<dbReference type="Gene3D" id="3.40.50.720">
    <property type="entry name" value="NAD(P)-binding Rossmann-like Domain"/>
    <property type="match status" value="1"/>
</dbReference>
<name>A0A1M7QB23_9BACT</name>
<dbReference type="NCBIfam" id="NF004281">
    <property type="entry name" value="PRK05690.1"/>
    <property type="match status" value="1"/>
</dbReference>
<proteinExistence type="inferred from homology"/>
<evidence type="ECO:0000256" key="3">
    <source>
        <dbReference type="ARBA" id="ARBA00022741"/>
    </source>
</evidence>
<dbReference type="GO" id="GO:0005524">
    <property type="term" value="F:ATP binding"/>
    <property type="evidence" value="ECO:0007669"/>
    <property type="project" value="UniProtKB-KW"/>
</dbReference>
<evidence type="ECO:0000259" key="13">
    <source>
        <dbReference type="PROSITE" id="PS50206"/>
    </source>
</evidence>
<evidence type="ECO:0000256" key="9">
    <source>
        <dbReference type="ARBA" id="ARBA00073635"/>
    </source>
</evidence>
<dbReference type="PROSITE" id="PS50206">
    <property type="entry name" value="RHODANESE_3"/>
    <property type="match status" value="1"/>
</dbReference>
<dbReference type="Pfam" id="PF00581">
    <property type="entry name" value="Rhodanese"/>
    <property type="match status" value="1"/>
</dbReference>
<dbReference type="GO" id="GO:0004792">
    <property type="term" value="F:thiosulfate-cyanide sulfurtransferase activity"/>
    <property type="evidence" value="ECO:0007669"/>
    <property type="project" value="TreeGrafter"/>
</dbReference>
<dbReference type="RefSeq" id="WP_073097026.1">
    <property type="nucleotide sequence ID" value="NZ_FRCY01000016.1"/>
</dbReference>
<evidence type="ECO:0000256" key="8">
    <source>
        <dbReference type="ARBA" id="ARBA00066884"/>
    </source>
</evidence>
<keyword evidence="14" id="KW-0548">Nucleotidyltransferase</keyword>
<dbReference type="GO" id="GO:0005829">
    <property type="term" value="C:cytosol"/>
    <property type="evidence" value="ECO:0007669"/>
    <property type="project" value="TreeGrafter"/>
</dbReference>
<dbReference type="CDD" id="cd00757">
    <property type="entry name" value="ThiF_MoeB_HesA_family"/>
    <property type="match status" value="1"/>
</dbReference>
<dbReference type="InterPro" id="IPR001763">
    <property type="entry name" value="Rhodanese-like_dom"/>
</dbReference>
<comment type="subunit">
    <text evidence="7">Homodimer. Forms a stable heterotetrameric complex of 2 MoeB and 2 MoaD during adenylation of MoaD.</text>
</comment>
<evidence type="ECO:0000256" key="4">
    <source>
        <dbReference type="ARBA" id="ARBA00022840"/>
    </source>
</evidence>
<dbReference type="InterPro" id="IPR000594">
    <property type="entry name" value="ThiF_NAD_FAD-bd"/>
</dbReference>
<dbReference type="FunFam" id="3.40.50.720:FF:000033">
    <property type="entry name" value="Adenylyltransferase and sulfurtransferase MOCS3"/>
    <property type="match status" value="1"/>
</dbReference>
<dbReference type="Pfam" id="PF00899">
    <property type="entry name" value="ThiF"/>
    <property type="match status" value="1"/>
</dbReference>
<evidence type="ECO:0000256" key="1">
    <source>
        <dbReference type="ARBA" id="ARBA00009919"/>
    </source>
</evidence>
<dbReference type="InterPro" id="IPR036873">
    <property type="entry name" value="Rhodanese-like_dom_sf"/>
</dbReference>
<dbReference type="Proteomes" id="UP000184513">
    <property type="component" value="Unassembled WGS sequence"/>
</dbReference>
<evidence type="ECO:0000313" key="14">
    <source>
        <dbReference type="EMBL" id="SHN27927.1"/>
    </source>
</evidence>
<accession>A0A1M7QB23</accession>
<dbReference type="InterPro" id="IPR035985">
    <property type="entry name" value="Ubiquitin-activating_enz"/>
</dbReference>
<dbReference type="SMART" id="SM00450">
    <property type="entry name" value="RHOD"/>
    <property type="match status" value="1"/>
</dbReference>
<evidence type="ECO:0000256" key="12">
    <source>
        <dbReference type="ARBA" id="ARBA00078531"/>
    </source>
</evidence>